<protein>
    <submittedName>
        <fullName evidence="5">Aldo/keto reductase</fullName>
    </submittedName>
</protein>
<evidence type="ECO:0000259" key="4">
    <source>
        <dbReference type="Pfam" id="PF00248"/>
    </source>
</evidence>
<evidence type="ECO:0000256" key="3">
    <source>
        <dbReference type="ARBA" id="ARBA00023002"/>
    </source>
</evidence>
<comment type="caution">
    <text evidence="5">The sequence shown here is derived from an EMBL/GenBank/DDBJ whole genome shotgun (WGS) entry which is preliminary data.</text>
</comment>
<reference evidence="5 6" key="1">
    <citation type="submission" date="2023-05" db="EMBL/GenBank/DDBJ databases">
        <title>Draft genome sequence of Streptomyces sp. B-S-A6 isolated from a cave soil in Thailand.</title>
        <authorList>
            <person name="Chamroensaksri N."/>
            <person name="Muangham S."/>
        </authorList>
    </citation>
    <scope>NUCLEOTIDE SEQUENCE [LARGE SCALE GENOMIC DNA]</scope>
    <source>
        <strain evidence="5 6">B-S-A6</strain>
    </source>
</reference>
<keyword evidence="3" id="KW-0560">Oxidoreductase</keyword>
<dbReference type="PANTHER" id="PTHR43827">
    <property type="entry name" value="2,5-DIKETO-D-GLUCONIC ACID REDUCTASE"/>
    <property type="match status" value="1"/>
</dbReference>
<evidence type="ECO:0000256" key="1">
    <source>
        <dbReference type="ARBA" id="ARBA00007905"/>
    </source>
</evidence>
<dbReference type="SUPFAM" id="SSF51430">
    <property type="entry name" value="NAD(P)-linked oxidoreductase"/>
    <property type="match status" value="1"/>
</dbReference>
<dbReference type="PROSITE" id="PS00798">
    <property type="entry name" value="ALDOKETO_REDUCTASE_1"/>
    <property type="match status" value="1"/>
</dbReference>
<feature type="domain" description="NADP-dependent oxidoreductase" evidence="4">
    <location>
        <begin position="27"/>
        <end position="263"/>
    </location>
</feature>
<evidence type="ECO:0000256" key="2">
    <source>
        <dbReference type="ARBA" id="ARBA00022857"/>
    </source>
</evidence>
<dbReference type="InterPro" id="IPR036812">
    <property type="entry name" value="NAD(P)_OxRdtase_dom_sf"/>
</dbReference>
<organism evidence="5 6">
    <name type="scientific">Streptomyces cavernicola</name>
    <dbReference type="NCBI Taxonomy" id="3043613"/>
    <lineage>
        <taxon>Bacteria</taxon>
        <taxon>Bacillati</taxon>
        <taxon>Actinomycetota</taxon>
        <taxon>Actinomycetes</taxon>
        <taxon>Kitasatosporales</taxon>
        <taxon>Streptomycetaceae</taxon>
        <taxon>Streptomyces</taxon>
    </lineage>
</organism>
<dbReference type="EMBL" id="JASCIQ010000013">
    <property type="protein sequence ID" value="MDI3405089.1"/>
    <property type="molecule type" value="Genomic_DNA"/>
</dbReference>
<dbReference type="PROSITE" id="PS00063">
    <property type="entry name" value="ALDOKETO_REDUCTASE_3"/>
    <property type="match status" value="1"/>
</dbReference>
<name>A0ABT6SB38_9ACTN</name>
<dbReference type="Gene3D" id="3.20.20.100">
    <property type="entry name" value="NADP-dependent oxidoreductase domain"/>
    <property type="match status" value="1"/>
</dbReference>
<dbReference type="RefSeq" id="WP_282543027.1">
    <property type="nucleotide sequence ID" value="NZ_JASCIQ010000013.1"/>
</dbReference>
<keyword evidence="2" id="KW-0521">NADP</keyword>
<dbReference type="PRINTS" id="PR00069">
    <property type="entry name" value="ALDKETRDTASE"/>
</dbReference>
<gene>
    <name evidence="5" type="ORF">QIS96_14840</name>
</gene>
<dbReference type="InterPro" id="IPR023210">
    <property type="entry name" value="NADP_OxRdtase_dom"/>
</dbReference>
<dbReference type="Pfam" id="PF00248">
    <property type="entry name" value="Aldo_ket_red"/>
    <property type="match status" value="1"/>
</dbReference>
<comment type="similarity">
    <text evidence="1">Belongs to the aldo/keto reductase family.</text>
</comment>
<dbReference type="InterPro" id="IPR018170">
    <property type="entry name" value="Aldo/ket_reductase_CS"/>
</dbReference>
<evidence type="ECO:0000313" key="6">
    <source>
        <dbReference type="Proteomes" id="UP001223978"/>
    </source>
</evidence>
<dbReference type="InterPro" id="IPR020471">
    <property type="entry name" value="AKR"/>
</dbReference>
<evidence type="ECO:0000313" key="5">
    <source>
        <dbReference type="EMBL" id="MDI3405089.1"/>
    </source>
</evidence>
<dbReference type="PANTHER" id="PTHR43827:SF3">
    <property type="entry name" value="NADP-DEPENDENT OXIDOREDUCTASE DOMAIN-CONTAINING PROTEIN"/>
    <property type="match status" value="1"/>
</dbReference>
<sequence length="277" mass="30060">MAPNTSVPTVTLNNGVEIPQLGFGVFQVPDAETTAAVASALEAGYRSIDTAAIYGNEAGVGKALAESGVAREDLFITTKLWNADQGYDSTLRAFDDSLAKLGLDHVDMYLIHWPTPARDLYKETWRAIEKLVADGRVRTAGVSNFQPDHLKRLIDGAELVPAVNQVELHPGLQQSELRAVHAELGIATEAWSPLAQGAVLKDEAVTTVADRHGKSPAQVVLRWHLQLGNIVIPKSVTPERIRQNLDVFDFALSDDEMAAVAGLDRDLRTGPHPDQFN</sequence>
<proteinExistence type="inferred from homology"/>
<dbReference type="Proteomes" id="UP001223978">
    <property type="component" value="Unassembled WGS sequence"/>
</dbReference>
<keyword evidence="6" id="KW-1185">Reference proteome</keyword>
<accession>A0ABT6SB38</accession>
<dbReference type="PIRSF" id="PIRSF000097">
    <property type="entry name" value="AKR"/>
    <property type="match status" value="1"/>
</dbReference>